<dbReference type="EMBL" id="JAXCGZ010021544">
    <property type="protein sequence ID" value="KAK7047984.1"/>
    <property type="molecule type" value="Genomic_DNA"/>
</dbReference>
<keyword evidence="2" id="KW-1185">Reference proteome</keyword>
<evidence type="ECO:0000313" key="1">
    <source>
        <dbReference type="EMBL" id="KAK7047984.1"/>
    </source>
</evidence>
<dbReference type="AlphaFoldDB" id="A0AAN8ZUH6"/>
<sequence>MLLSTEDTIPALSNKKMKYILIFALGLFSSVAARSINRDHGRIKELLPLDLYSLLESDVVTTWRVNSDEKAFEFHKNATGTFNNTNMAGNFSERGFSDFHMNLETHSGRFHGMAFTEGRVANFTYYEVTLKEGEILGKGTTTDVMERSMTHVFLKTKDNSFTRISNSTLGAFIRLNSTKDGSFTYESFCVGHQNTSNNLMKWEDR</sequence>
<dbReference type="Proteomes" id="UP001381693">
    <property type="component" value="Unassembled WGS sequence"/>
</dbReference>
<gene>
    <name evidence="1" type="ORF">SK128_001861</name>
</gene>
<proteinExistence type="predicted"/>
<accession>A0AAN8ZUH6</accession>
<evidence type="ECO:0000313" key="2">
    <source>
        <dbReference type="Proteomes" id="UP001381693"/>
    </source>
</evidence>
<organism evidence="1 2">
    <name type="scientific">Halocaridina rubra</name>
    <name type="common">Hawaiian red shrimp</name>
    <dbReference type="NCBI Taxonomy" id="373956"/>
    <lineage>
        <taxon>Eukaryota</taxon>
        <taxon>Metazoa</taxon>
        <taxon>Ecdysozoa</taxon>
        <taxon>Arthropoda</taxon>
        <taxon>Crustacea</taxon>
        <taxon>Multicrustacea</taxon>
        <taxon>Malacostraca</taxon>
        <taxon>Eumalacostraca</taxon>
        <taxon>Eucarida</taxon>
        <taxon>Decapoda</taxon>
        <taxon>Pleocyemata</taxon>
        <taxon>Caridea</taxon>
        <taxon>Atyoidea</taxon>
        <taxon>Atyidae</taxon>
        <taxon>Halocaridina</taxon>
    </lineage>
</organism>
<name>A0AAN8ZUH6_HALRR</name>
<comment type="caution">
    <text evidence="1">The sequence shown here is derived from an EMBL/GenBank/DDBJ whole genome shotgun (WGS) entry which is preliminary data.</text>
</comment>
<feature type="non-terminal residue" evidence="1">
    <location>
        <position position="205"/>
    </location>
</feature>
<reference evidence="1 2" key="1">
    <citation type="submission" date="2023-11" db="EMBL/GenBank/DDBJ databases">
        <title>Halocaridina rubra genome assembly.</title>
        <authorList>
            <person name="Smith C."/>
        </authorList>
    </citation>
    <scope>NUCLEOTIDE SEQUENCE [LARGE SCALE GENOMIC DNA]</scope>
    <source>
        <strain evidence="1">EP-1</strain>
        <tissue evidence="1">Whole</tissue>
    </source>
</reference>
<protein>
    <submittedName>
        <fullName evidence="1">Uncharacterized protein</fullName>
    </submittedName>
</protein>